<dbReference type="AlphaFoldDB" id="A0A7S7NV71"/>
<organism evidence="2 3">
    <name type="scientific">Paludibaculum fermentans</name>
    <dbReference type="NCBI Taxonomy" id="1473598"/>
    <lineage>
        <taxon>Bacteria</taxon>
        <taxon>Pseudomonadati</taxon>
        <taxon>Acidobacteriota</taxon>
        <taxon>Terriglobia</taxon>
        <taxon>Bryobacterales</taxon>
        <taxon>Bryobacteraceae</taxon>
        <taxon>Paludibaculum</taxon>
    </lineage>
</organism>
<feature type="signal peptide" evidence="1">
    <location>
        <begin position="1"/>
        <end position="19"/>
    </location>
</feature>
<evidence type="ECO:0000313" key="2">
    <source>
        <dbReference type="EMBL" id="QOY89804.1"/>
    </source>
</evidence>
<sequence>MRSLMASALLCACACSAQGGELMASAAKRSITPDLKSGRPVYMAGFGTGRAATGVHDDLWVRCVALSTGEKPLVICAADSIGLLWEDVQKIRAGAPRATVIVAATHVHEGPDTMGLWGPKQGVSGIDEAYNALLVARAVEAIQECLSTLRPATATLAGVTPKDVDGYFDDSRPPVVHDPQILALAVNDMRRARIATLVNWTNHPETLGSKNTLITADWPAGLTARLESLEGGLVVYVNGAVGGMQSPLGAKIVDPKTKKPAPAETFRFAEAVGEYVAEHVHSALHDARAVTLDTITYREKLVQIPVANAGFLMAAQAGLFKGRQSMDGGNTKAPVGYLRLSGQGVPQLEVALIPGEMYPELSVGGVVKDPGADFPEAPVERPIKSMLTAPYKMLFGLANDEIGYIIPKVQWDEKPPFTFGARKRWYGEVNSVGPEAAPVIAQAVEELVKASGKP</sequence>
<proteinExistence type="predicted"/>
<evidence type="ECO:0000313" key="3">
    <source>
        <dbReference type="Proteomes" id="UP000593892"/>
    </source>
</evidence>
<protein>
    <recommendedName>
        <fullName evidence="4">Neutral/alkaline non-lysosomal ceramidase N-terminal domain-containing protein</fullName>
    </recommendedName>
</protein>
<name>A0A7S7NV71_PALFE</name>
<keyword evidence="3" id="KW-1185">Reference proteome</keyword>
<evidence type="ECO:0000256" key="1">
    <source>
        <dbReference type="SAM" id="SignalP"/>
    </source>
</evidence>
<accession>A0A7S7NV71</accession>
<dbReference type="RefSeq" id="WP_194451467.1">
    <property type="nucleotide sequence ID" value="NZ_CP063849.1"/>
</dbReference>
<reference evidence="2 3" key="1">
    <citation type="submission" date="2020-10" db="EMBL/GenBank/DDBJ databases">
        <title>Complete genome sequence of Paludibaculum fermentans P105T, a facultatively anaerobic acidobacterium capable of dissimilatory Fe(III) reduction.</title>
        <authorList>
            <person name="Dedysh S.N."/>
            <person name="Beletsky A.V."/>
            <person name="Kulichevskaya I.S."/>
            <person name="Mardanov A.V."/>
            <person name="Ravin N.V."/>
        </authorList>
    </citation>
    <scope>NUCLEOTIDE SEQUENCE [LARGE SCALE GENOMIC DNA]</scope>
    <source>
        <strain evidence="2 3">P105</strain>
    </source>
</reference>
<dbReference type="EMBL" id="CP063849">
    <property type="protein sequence ID" value="QOY89804.1"/>
    <property type="molecule type" value="Genomic_DNA"/>
</dbReference>
<dbReference type="KEGG" id="pfer:IRI77_07590"/>
<evidence type="ECO:0008006" key="4">
    <source>
        <dbReference type="Google" id="ProtNLM"/>
    </source>
</evidence>
<feature type="chain" id="PRO_5032763603" description="Neutral/alkaline non-lysosomal ceramidase N-terminal domain-containing protein" evidence="1">
    <location>
        <begin position="20"/>
        <end position="454"/>
    </location>
</feature>
<keyword evidence="1" id="KW-0732">Signal</keyword>
<dbReference type="Proteomes" id="UP000593892">
    <property type="component" value="Chromosome"/>
</dbReference>
<gene>
    <name evidence="2" type="ORF">IRI77_07590</name>
</gene>